<evidence type="ECO:0000313" key="1">
    <source>
        <dbReference type="EMBL" id="SVD56455.1"/>
    </source>
</evidence>
<name>A0A382WDM6_9ZZZZ</name>
<gene>
    <name evidence="1" type="ORF">METZ01_LOCUS409309</name>
</gene>
<reference evidence="1" key="1">
    <citation type="submission" date="2018-05" db="EMBL/GenBank/DDBJ databases">
        <authorList>
            <person name="Lanie J.A."/>
            <person name="Ng W.-L."/>
            <person name="Kazmierczak K.M."/>
            <person name="Andrzejewski T.M."/>
            <person name="Davidsen T.M."/>
            <person name="Wayne K.J."/>
            <person name="Tettelin H."/>
            <person name="Glass J.I."/>
            <person name="Rusch D."/>
            <person name="Podicherti R."/>
            <person name="Tsui H.-C.T."/>
            <person name="Winkler M.E."/>
        </authorList>
    </citation>
    <scope>NUCLEOTIDE SEQUENCE</scope>
</reference>
<proteinExistence type="predicted"/>
<dbReference type="EMBL" id="UINC01158749">
    <property type="protein sequence ID" value="SVD56455.1"/>
    <property type="molecule type" value="Genomic_DNA"/>
</dbReference>
<accession>A0A382WDM6</accession>
<sequence>MEQRKSMAVTNEIDAAGCLVLTKWAGVLESPR</sequence>
<organism evidence="1">
    <name type="scientific">marine metagenome</name>
    <dbReference type="NCBI Taxonomy" id="408172"/>
    <lineage>
        <taxon>unclassified sequences</taxon>
        <taxon>metagenomes</taxon>
        <taxon>ecological metagenomes</taxon>
    </lineage>
</organism>
<dbReference type="AlphaFoldDB" id="A0A382WDM6"/>
<protein>
    <submittedName>
        <fullName evidence="1">Uncharacterized protein</fullName>
    </submittedName>
</protein>